<dbReference type="SUPFAM" id="SSF53187">
    <property type="entry name" value="Zn-dependent exopeptidases"/>
    <property type="match status" value="1"/>
</dbReference>
<dbReference type="SUPFAM" id="SSF55031">
    <property type="entry name" value="Bacterial exopeptidase dimerisation domain"/>
    <property type="match status" value="1"/>
</dbReference>
<dbReference type="Pfam" id="PF07687">
    <property type="entry name" value="M20_dimer"/>
    <property type="match status" value="1"/>
</dbReference>
<evidence type="ECO:0000256" key="5">
    <source>
        <dbReference type="ARBA" id="ARBA00022833"/>
    </source>
</evidence>
<keyword evidence="3" id="KW-0479">Metal-binding</keyword>
<keyword evidence="8" id="KW-1185">Reference proteome</keyword>
<evidence type="ECO:0000256" key="3">
    <source>
        <dbReference type="ARBA" id="ARBA00022723"/>
    </source>
</evidence>
<proteinExistence type="inferred from homology"/>
<dbReference type="OrthoDB" id="3064516at2759"/>
<dbReference type="AlphaFoldDB" id="A0A0N5CW19"/>
<dbReference type="InterPro" id="IPR002933">
    <property type="entry name" value="Peptidase_M20"/>
</dbReference>
<dbReference type="Gene3D" id="3.30.70.360">
    <property type="match status" value="1"/>
</dbReference>
<dbReference type="InterPro" id="IPR050072">
    <property type="entry name" value="Peptidase_M20A"/>
</dbReference>
<evidence type="ECO:0000313" key="9">
    <source>
        <dbReference type="WBParaSite" id="TCLT_0000452901-mRNA-1"/>
    </source>
</evidence>
<comment type="similarity">
    <text evidence="2">Belongs to the peptidase M20A family.</text>
</comment>
<dbReference type="EMBL" id="UYYF01004291">
    <property type="protein sequence ID" value="VDN01639.1"/>
    <property type="molecule type" value="Genomic_DNA"/>
</dbReference>
<evidence type="ECO:0000256" key="4">
    <source>
        <dbReference type="ARBA" id="ARBA00022801"/>
    </source>
</evidence>
<accession>A0A0N5CW19</accession>
<gene>
    <name evidence="7" type="ORF">TCLT_LOCUS4518</name>
</gene>
<dbReference type="WBParaSite" id="TCLT_0000452901-mRNA-1">
    <property type="protein sequence ID" value="TCLT_0000452901-mRNA-1"/>
    <property type="gene ID" value="TCLT_0000452901"/>
</dbReference>
<dbReference type="OMA" id="NCDVDGF"/>
<dbReference type="GO" id="GO:0046872">
    <property type="term" value="F:metal ion binding"/>
    <property type="evidence" value="ECO:0007669"/>
    <property type="project" value="UniProtKB-KW"/>
</dbReference>
<keyword evidence="5" id="KW-0862">Zinc</keyword>
<evidence type="ECO:0000313" key="7">
    <source>
        <dbReference type="EMBL" id="VDN01639.1"/>
    </source>
</evidence>
<dbReference type="STRING" id="103827.A0A0N5CW19"/>
<comment type="cofactor">
    <cofactor evidence="1">
        <name>Zn(2+)</name>
        <dbReference type="ChEBI" id="CHEBI:29105"/>
    </cofactor>
</comment>
<sequence length="358" mass="39364">MPESPILNPDEKCVENFLTQLMQINSCTGNEEALSDALTVYFKSTGWHVLRQPLKSDPKRHNLLVTRVPYKAPGPRYVMNTHMDTVPPYIPPACDGTKVTGRGANDAKGQLAVMVFAAQKIAEEDPKLAENIGLLLVVSEELDHIGMVEANNLGLVPEFFMIGEPTELKFGRLQKGAVKVVLKVHGKAAHSGYPHMGDSAIDKLLDILHDIRMHEWPSDDTFGPTTVNIGLISGGEALNALAEHASAAIFFRVTTSTTDILKQLETIVNERAEIDQSFGKNEPILLSAPPPPYDSEVVAFNTDLPYFIARNKLKAAYLFGAGSITNAHSRDEHVFVEDLKKAVEVHIALFKYTLRTVT</sequence>
<keyword evidence="4" id="KW-0378">Hydrolase</keyword>
<dbReference type="InterPro" id="IPR036264">
    <property type="entry name" value="Bact_exopeptidase_dim_dom"/>
</dbReference>
<evidence type="ECO:0000256" key="1">
    <source>
        <dbReference type="ARBA" id="ARBA00001947"/>
    </source>
</evidence>
<evidence type="ECO:0000259" key="6">
    <source>
        <dbReference type="Pfam" id="PF07687"/>
    </source>
</evidence>
<name>A0A0N5CW19_THECL</name>
<dbReference type="Gene3D" id="3.40.630.10">
    <property type="entry name" value="Zn peptidases"/>
    <property type="match status" value="1"/>
</dbReference>
<reference evidence="7 8" key="2">
    <citation type="submission" date="2018-11" db="EMBL/GenBank/DDBJ databases">
        <authorList>
            <consortium name="Pathogen Informatics"/>
        </authorList>
    </citation>
    <scope>NUCLEOTIDE SEQUENCE [LARGE SCALE GENOMIC DNA]</scope>
</reference>
<reference evidence="9" key="1">
    <citation type="submission" date="2017-02" db="UniProtKB">
        <authorList>
            <consortium name="WormBaseParasite"/>
        </authorList>
    </citation>
    <scope>IDENTIFICATION</scope>
</reference>
<dbReference type="GO" id="GO:0016787">
    <property type="term" value="F:hydrolase activity"/>
    <property type="evidence" value="ECO:0007669"/>
    <property type="project" value="UniProtKB-KW"/>
</dbReference>
<protein>
    <submittedName>
        <fullName evidence="9">M20_dimer domain-containing protein</fullName>
    </submittedName>
</protein>
<dbReference type="PANTHER" id="PTHR43808">
    <property type="entry name" value="ACETYLORNITHINE DEACETYLASE"/>
    <property type="match status" value="1"/>
</dbReference>
<organism evidence="9">
    <name type="scientific">Thelazia callipaeda</name>
    <name type="common">Oriental eyeworm</name>
    <name type="synonym">Parasitic nematode</name>
    <dbReference type="NCBI Taxonomy" id="103827"/>
    <lineage>
        <taxon>Eukaryota</taxon>
        <taxon>Metazoa</taxon>
        <taxon>Ecdysozoa</taxon>
        <taxon>Nematoda</taxon>
        <taxon>Chromadorea</taxon>
        <taxon>Rhabditida</taxon>
        <taxon>Spirurina</taxon>
        <taxon>Spiruromorpha</taxon>
        <taxon>Thelazioidea</taxon>
        <taxon>Thelaziidae</taxon>
        <taxon>Thelazia</taxon>
    </lineage>
</organism>
<dbReference type="Pfam" id="PF01546">
    <property type="entry name" value="Peptidase_M20"/>
    <property type="match status" value="1"/>
</dbReference>
<dbReference type="Proteomes" id="UP000276776">
    <property type="component" value="Unassembled WGS sequence"/>
</dbReference>
<dbReference type="InterPro" id="IPR011650">
    <property type="entry name" value="Peptidase_M20_dimer"/>
</dbReference>
<feature type="domain" description="Peptidase M20 dimerisation" evidence="6">
    <location>
        <begin position="174"/>
        <end position="273"/>
    </location>
</feature>
<evidence type="ECO:0000313" key="8">
    <source>
        <dbReference type="Proteomes" id="UP000276776"/>
    </source>
</evidence>
<dbReference type="PANTHER" id="PTHR43808:SF8">
    <property type="entry name" value="PEPTIDASE M20 DIMERISATION DOMAIN-CONTAINING PROTEIN"/>
    <property type="match status" value="1"/>
</dbReference>
<evidence type="ECO:0000256" key="2">
    <source>
        <dbReference type="ARBA" id="ARBA00006247"/>
    </source>
</evidence>